<evidence type="ECO:0000313" key="5">
    <source>
        <dbReference type="Proteomes" id="UP000257109"/>
    </source>
</evidence>
<keyword evidence="5" id="KW-1185">Reference proteome</keyword>
<evidence type="ECO:0000313" key="4">
    <source>
        <dbReference type="EMBL" id="RDY14205.1"/>
    </source>
</evidence>
<dbReference type="InterPro" id="IPR057670">
    <property type="entry name" value="SH3_retrovirus"/>
</dbReference>
<feature type="domain" description="Retrovirus-related Pol polyprotein from transposon TNT 1-94-like beta-barrel" evidence="2">
    <location>
        <begin position="64"/>
        <end position="121"/>
    </location>
</feature>
<reference evidence="4" key="1">
    <citation type="submission" date="2018-05" db="EMBL/GenBank/DDBJ databases">
        <title>Draft genome of Mucuna pruriens seed.</title>
        <authorList>
            <person name="Nnadi N.E."/>
            <person name="Vos R."/>
            <person name="Hasami M.H."/>
            <person name="Devisetty U.K."/>
            <person name="Aguiy J.C."/>
        </authorList>
    </citation>
    <scope>NUCLEOTIDE SEQUENCE [LARGE SCALE GENOMIC DNA]</scope>
    <source>
        <strain evidence="4">JCA_2017</strain>
    </source>
</reference>
<feature type="domain" description="Retroviral polymerase SH3-like" evidence="3">
    <location>
        <begin position="299"/>
        <end position="326"/>
    </location>
</feature>
<protein>
    <recommendedName>
        <fullName evidence="6">Integrase catalytic domain-containing protein</fullName>
    </recommendedName>
</protein>
<sequence>NTCWKLHGKPANWKSKSQHDNCANLAIVEENQELSINPNLVPFSKEQLEHLYKLFQSLKLSLNSFSSMVQKSNKKVKMVDDSLLAIAEIENIKLTPLITLHNVLRVPNLSCNMLSISKIISNHQCQELTTRRMIGSAKEKDGLYYFDDGPDLSKQCLNTCLDSTFASRDDDVIKKWFVTFIDDYTRLSWVYLMKEKYEVETIFINFYIMVQSQFQKNIHILQSDNGREYFNSVLVAQALLFSHQVSTYLWSEVVLTVAYFTNRMPNKVLNFDTPLYVLHKCFPTNSLSSSLPLKIFGYTALVHIHNHNEGKLEPQAKKCVFVGYAPK</sequence>
<evidence type="ECO:0008006" key="6">
    <source>
        <dbReference type="Google" id="ProtNLM"/>
    </source>
</evidence>
<keyword evidence="1" id="KW-0645">Protease</keyword>
<gene>
    <name evidence="4" type="ORF">CR513_00766</name>
</gene>
<dbReference type="InterPro" id="IPR039537">
    <property type="entry name" value="Retrotran_Ty1/copia-like"/>
</dbReference>
<dbReference type="AlphaFoldDB" id="A0A371IGV4"/>
<evidence type="ECO:0000259" key="3">
    <source>
        <dbReference type="Pfam" id="PF25597"/>
    </source>
</evidence>
<comment type="caution">
    <text evidence="4">The sequence shown here is derived from an EMBL/GenBank/DDBJ whole genome shotgun (WGS) entry which is preliminary data.</text>
</comment>
<dbReference type="InterPro" id="IPR036397">
    <property type="entry name" value="RNaseH_sf"/>
</dbReference>
<dbReference type="Pfam" id="PF25597">
    <property type="entry name" value="SH3_retrovirus"/>
    <property type="match status" value="1"/>
</dbReference>
<dbReference type="SUPFAM" id="SSF53098">
    <property type="entry name" value="Ribonuclease H-like"/>
    <property type="match status" value="1"/>
</dbReference>
<dbReference type="PANTHER" id="PTHR42648:SF22">
    <property type="entry name" value="REVERSE TRANSCRIPTASE TY1_COPIA-TYPE DOMAIN-CONTAINING PROTEIN"/>
    <property type="match status" value="1"/>
</dbReference>
<dbReference type="GO" id="GO:0008233">
    <property type="term" value="F:peptidase activity"/>
    <property type="evidence" value="ECO:0007669"/>
    <property type="project" value="UniProtKB-KW"/>
</dbReference>
<dbReference type="GO" id="GO:0003676">
    <property type="term" value="F:nucleic acid binding"/>
    <property type="evidence" value="ECO:0007669"/>
    <property type="project" value="InterPro"/>
</dbReference>
<dbReference type="STRING" id="157652.A0A371IGV4"/>
<dbReference type="OrthoDB" id="684929at2759"/>
<dbReference type="GO" id="GO:0006508">
    <property type="term" value="P:proteolysis"/>
    <property type="evidence" value="ECO:0007669"/>
    <property type="project" value="UniProtKB-KW"/>
</dbReference>
<dbReference type="Pfam" id="PF22936">
    <property type="entry name" value="Pol_BBD"/>
    <property type="match status" value="1"/>
</dbReference>
<organism evidence="4 5">
    <name type="scientific">Mucuna pruriens</name>
    <name type="common">Velvet bean</name>
    <name type="synonym">Dolichos pruriens</name>
    <dbReference type="NCBI Taxonomy" id="157652"/>
    <lineage>
        <taxon>Eukaryota</taxon>
        <taxon>Viridiplantae</taxon>
        <taxon>Streptophyta</taxon>
        <taxon>Embryophyta</taxon>
        <taxon>Tracheophyta</taxon>
        <taxon>Spermatophyta</taxon>
        <taxon>Magnoliopsida</taxon>
        <taxon>eudicotyledons</taxon>
        <taxon>Gunneridae</taxon>
        <taxon>Pentapetalae</taxon>
        <taxon>rosids</taxon>
        <taxon>fabids</taxon>
        <taxon>Fabales</taxon>
        <taxon>Fabaceae</taxon>
        <taxon>Papilionoideae</taxon>
        <taxon>50 kb inversion clade</taxon>
        <taxon>NPAAA clade</taxon>
        <taxon>indigoferoid/millettioid clade</taxon>
        <taxon>Phaseoleae</taxon>
        <taxon>Mucuna</taxon>
    </lineage>
</organism>
<dbReference type="Gene3D" id="3.30.420.10">
    <property type="entry name" value="Ribonuclease H-like superfamily/Ribonuclease H"/>
    <property type="match status" value="1"/>
</dbReference>
<keyword evidence="1" id="KW-0378">Hydrolase</keyword>
<accession>A0A371IGV4</accession>
<proteinExistence type="predicted"/>
<name>A0A371IGV4_MUCPR</name>
<evidence type="ECO:0000256" key="1">
    <source>
        <dbReference type="ARBA" id="ARBA00022670"/>
    </source>
</evidence>
<dbReference type="InterPro" id="IPR012337">
    <property type="entry name" value="RNaseH-like_sf"/>
</dbReference>
<feature type="non-terminal residue" evidence="4">
    <location>
        <position position="327"/>
    </location>
</feature>
<feature type="non-terminal residue" evidence="4">
    <location>
        <position position="1"/>
    </location>
</feature>
<dbReference type="EMBL" id="QJKJ01000114">
    <property type="protein sequence ID" value="RDY14205.1"/>
    <property type="molecule type" value="Genomic_DNA"/>
</dbReference>
<evidence type="ECO:0000259" key="2">
    <source>
        <dbReference type="Pfam" id="PF22936"/>
    </source>
</evidence>
<dbReference type="InterPro" id="IPR054722">
    <property type="entry name" value="PolX-like_BBD"/>
</dbReference>
<dbReference type="Proteomes" id="UP000257109">
    <property type="component" value="Unassembled WGS sequence"/>
</dbReference>
<dbReference type="PANTHER" id="PTHR42648">
    <property type="entry name" value="TRANSPOSASE, PUTATIVE-RELATED"/>
    <property type="match status" value="1"/>
</dbReference>